<keyword evidence="3" id="KW-0479">Metal-binding</keyword>
<dbReference type="Pfam" id="PF00719">
    <property type="entry name" value="Pyrophosphatase"/>
    <property type="match status" value="1"/>
</dbReference>
<evidence type="ECO:0000256" key="3">
    <source>
        <dbReference type="ARBA" id="ARBA00022723"/>
    </source>
</evidence>
<organism evidence="6 7">
    <name type="scientific">Paraclostridium bifermentans</name>
    <name type="common">Clostridium bifermentans</name>
    <dbReference type="NCBI Taxonomy" id="1490"/>
    <lineage>
        <taxon>Bacteria</taxon>
        <taxon>Bacillati</taxon>
        <taxon>Bacillota</taxon>
        <taxon>Clostridia</taxon>
        <taxon>Peptostreptococcales</taxon>
        <taxon>Peptostreptococcaceae</taxon>
        <taxon>Paraclostridium</taxon>
    </lineage>
</organism>
<dbReference type="GO" id="GO:0004427">
    <property type="term" value="F:inorganic diphosphate phosphatase activity"/>
    <property type="evidence" value="ECO:0007669"/>
    <property type="project" value="UniProtKB-EC"/>
</dbReference>
<evidence type="ECO:0000256" key="5">
    <source>
        <dbReference type="ARBA" id="ARBA00022842"/>
    </source>
</evidence>
<dbReference type="EMBL" id="JABAFD010000008">
    <property type="protein sequence ID" value="NME10437.1"/>
    <property type="molecule type" value="Genomic_DNA"/>
</dbReference>
<keyword evidence="4" id="KW-0378">Hydrolase</keyword>
<gene>
    <name evidence="6" type="ORF">HF875_12955</name>
</gene>
<dbReference type="RefSeq" id="WP_168932485.1">
    <property type="nucleotide sequence ID" value="NZ_JABAFD010000008.1"/>
</dbReference>
<dbReference type="SUPFAM" id="SSF50324">
    <property type="entry name" value="Inorganic pyrophosphatase"/>
    <property type="match status" value="1"/>
</dbReference>
<dbReference type="InterPro" id="IPR008162">
    <property type="entry name" value="Pyrophosphatase"/>
</dbReference>
<dbReference type="GO" id="GO:0000287">
    <property type="term" value="F:magnesium ion binding"/>
    <property type="evidence" value="ECO:0007669"/>
    <property type="project" value="InterPro"/>
</dbReference>
<protein>
    <recommendedName>
        <fullName evidence="2">inorganic diphosphatase</fullName>
        <ecNumber evidence="2">3.6.1.1</ecNumber>
    </recommendedName>
</protein>
<proteinExistence type="predicted"/>
<comment type="caution">
    <text evidence="6">The sequence shown here is derived from an EMBL/GenBank/DDBJ whole genome shotgun (WGS) entry which is preliminary data.</text>
</comment>
<keyword evidence="5" id="KW-0460">Magnesium</keyword>
<dbReference type="Proteomes" id="UP000573963">
    <property type="component" value="Unassembled WGS sequence"/>
</dbReference>
<name>A0AA44DMP6_PARBF</name>
<sequence length="111" mass="12947">MEKYLGEKVNVIMDRPLGSNHPKYNYLYTLNYGYIPNTLSGDGEEIDAYVIGEFEPLESFTGYVVALIKRENDIEDKLVVCKDLNKYNNDQIYSLVEFQERFFKSKIITTI</sequence>
<dbReference type="GO" id="GO:0005737">
    <property type="term" value="C:cytoplasm"/>
    <property type="evidence" value="ECO:0007669"/>
    <property type="project" value="InterPro"/>
</dbReference>
<reference evidence="6 7" key="1">
    <citation type="submission" date="2020-04" db="EMBL/GenBank/DDBJ databases">
        <authorList>
            <person name="Hitch T.C.A."/>
            <person name="Wylensek D."/>
            <person name="Clavel T."/>
        </authorList>
    </citation>
    <scope>NUCLEOTIDE SEQUENCE [LARGE SCALE GENOMIC DNA]</scope>
    <source>
        <strain evidence="6 7">Med78_4-601-WT-2</strain>
    </source>
</reference>
<evidence type="ECO:0000256" key="4">
    <source>
        <dbReference type="ARBA" id="ARBA00022801"/>
    </source>
</evidence>
<dbReference type="InterPro" id="IPR036649">
    <property type="entry name" value="Pyrophosphatase_sf"/>
</dbReference>
<evidence type="ECO:0000256" key="1">
    <source>
        <dbReference type="ARBA" id="ARBA00001946"/>
    </source>
</evidence>
<dbReference type="EC" id="3.6.1.1" evidence="2"/>
<dbReference type="AlphaFoldDB" id="A0AA44DMP6"/>
<evidence type="ECO:0000313" key="7">
    <source>
        <dbReference type="Proteomes" id="UP000573963"/>
    </source>
</evidence>
<dbReference type="Gene3D" id="3.90.80.10">
    <property type="entry name" value="Inorganic pyrophosphatase"/>
    <property type="match status" value="1"/>
</dbReference>
<evidence type="ECO:0000256" key="2">
    <source>
        <dbReference type="ARBA" id="ARBA00012146"/>
    </source>
</evidence>
<accession>A0AA44DMP6</accession>
<evidence type="ECO:0000313" key="6">
    <source>
        <dbReference type="EMBL" id="NME10437.1"/>
    </source>
</evidence>
<dbReference type="GO" id="GO:0006796">
    <property type="term" value="P:phosphate-containing compound metabolic process"/>
    <property type="evidence" value="ECO:0007669"/>
    <property type="project" value="InterPro"/>
</dbReference>
<comment type="cofactor">
    <cofactor evidence="1">
        <name>Mg(2+)</name>
        <dbReference type="ChEBI" id="CHEBI:18420"/>
    </cofactor>
</comment>